<feature type="compositionally biased region" description="Basic and acidic residues" evidence="1">
    <location>
        <begin position="33"/>
        <end position="44"/>
    </location>
</feature>
<dbReference type="VEuPathDB" id="VectorBase:AFUN015068"/>
<protein>
    <submittedName>
        <fullName evidence="2">Uncharacterized protein</fullName>
    </submittedName>
</protein>
<dbReference type="AlphaFoldDB" id="A0A182S3T2"/>
<proteinExistence type="predicted"/>
<evidence type="ECO:0000256" key="1">
    <source>
        <dbReference type="SAM" id="MobiDB-lite"/>
    </source>
</evidence>
<feature type="compositionally biased region" description="Basic and acidic residues" evidence="1">
    <location>
        <begin position="1"/>
        <end position="12"/>
    </location>
</feature>
<organism evidence="2">
    <name type="scientific">Anopheles funestus</name>
    <name type="common">African malaria mosquito</name>
    <dbReference type="NCBI Taxonomy" id="62324"/>
    <lineage>
        <taxon>Eukaryota</taxon>
        <taxon>Metazoa</taxon>
        <taxon>Ecdysozoa</taxon>
        <taxon>Arthropoda</taxon>
        <taxon>Hexapoda</taxon>
        <taxon>Insecta</taxon>
        <taxon>Pterygota</taxon>
        <taxon>Neoptera</taxon>
        <taxon>Endopterygota</taxon>
        <taxon>Diptera</taxon>
        <taxon>Nematocera</taxon>
        <taxon>Culicoidea</taxon>
        <taxon>Culicidae</taxon>
        <taxon>Anophelinae</taxon>
        <taxon>Anopheles</taxon>
    </lineage>
</organism>
<name>A0A182S3T2_ANOFN</name>
<sequence>GLIKATDEDKSRNSRKFSVQQSGRIIQWKSKKKDSSSSKSSDRD</sequence>
<evidence type="ECO:0000313" key="2">
    <source>
        <dbReference type="EnsemblMetazoa" id="AFUN015068-PA"/>
    </source>
</evidence>
<accession>A0A182S3T2</accession>
<dbReference type="EnsemblMetazoa" id="AFUN015068-RA">
    <property type="protein sequence ID" value="AFUN015068-PA"/>
    <property type="gene ID" value="AFUN015068"/>
</dbReference>
<reference evidence="2" key="1">
    <citation type="submission" date="2020-05" db="UniProtKB">
        <authorList>
            <consortium name="EnsemblMetazoa"/>
        </authorList>
    </citation>
    <scope>IDENTIFICATION</scope>
    <source>
        <strain evidence="2">FUMOZ</strain>
    </source>
</reference>
<feature type="region of interest" description="Disordered" evidence="1">
    <location>
        <begin position="1"/>
        <end position="44"/>
    </location>
</feature>